<reference evidence="2 3" key="1">
    <citation type="journal article" date="2020" name="IScience">
        <title>Genome Sequencing of the Endangered Kingdonia uniflora (Circaeasteraceae, Ranunculales) Reveals Potential Mechanisms of Evolutionary Specialization.</title>
        <authorList>
            <person name="Sun Y."/>
            <person name="Deng T."/>
            <person name="Zhang A."/>
            <person name="Moore M.J."/>
            <person name="Landis J.B."/>
            <person name="Lin N."/>
            <person name="Zhang H."/>
            <person name="Zhang X."/>
            <person name="Huang J."/>
            <person name="Zhang X."/>
            <person name="Sun H."/>
            <person name="Wang H."/>
        </authorList>
    </citation>
    <scope>NUCLEOTIDE SEQUENCE [LARGE SCALE GENOMIC DNA]</scope>
    <source>
        <strain evidence="2">TB1705</strain>
        <tissue evidence="2">Leaf</tissue>
    </source>
</reference>
<dbReference type="Proteomes" id="UP000541444">
    <property type="component" value="Unassembled WGS sequence"/>
</dbReference>
<comment type="caution">
    <text evidence="2">The sequence shown here is derived from an EMBL/GenBank/DDBJ whole genome shotgun (WGS) entry which is preliminary data.</text>
</comment>
<sequence length="261" mass="30120">MMSERHKSTKSVLTTKGPATDQSNEPKEDQDDQRLLEFIFKDGRMYEYIINLESYKDGSYKKRLEVVKVEDQAVEKRLTSKKSDFGNTRILLWAMDNVCNNFTTIFPNVAEMTLSYFFKFSYVLNEKENYFTYTVDDSFVLTRWVLDLEWGLQNLKQLSVGDNNGTVIYIRLRTSDLPTFKGRRNLDLAKDGKFDFFPTTVASRLVGEMNRPSMGYVVQVLEGVVEVGIPPVLLYLQNLVDNLGHERDDMECSSESSLVTE</sequence>
<evidence type="ECO:0000313" key="3">
    <source>
        <dbReference type="Proteomes" id="UP000541444"/>
    </source>
</evidence>
<name>A0A7J7LLR9_9MAGN</name>
<proteinExistence type="predicted"/>
<accession>A0A7J7LLR9</accession>
<organism evidence="2 3">
    <name type="scientific">Kingdonia uniflora</name>
    <dbReference type="NCBI Taxonomy" id="39325"/>
    <lineage>
        <taxon>Eukaryota</taxon>
        <taxon>Viridiplantae</taxon>
        <taxon>Streptophyta</taxon>
        <taxon>Embryophyta</taxon>
        <taxon>Tracheophyta</taxon>
        <taxon>Spermatophyta</taxon>
        <taxon>Magnoliopsida</taxon>
        <taxon>Ranunculales</taxon>
        <taxon>Circaeasteraceae</taxon>
        <taxon>Kingdonia</taxon>
    </lineage>
</organism>
<dbReference type="AlphaFoldDB" id="A0A7J7LLR9"/>
<feature type="region of interest" description="Disordered" evidence="1">
    <location>
        <begin position="1"/>
        <end position="30"/>
    </location>
</feature>
<evidence type="ECO:0000256" key="1">
    <source>
        <dbReference type="SAM" id="MobiDB-lite"/>
    </source>
</evidence>
<protein>
    <submittedName>
        <fullName evidence="2">Uncharacterized protein</fullName>
    </submittedName>
</protein>
<keyword evidence="3" id="KW-1185">Reference proteome</keyword>
<dbReference type="EMBL" id="JACGCM010002205">
    <property type="protein sequence ID" value="KAF6143553.1"/>
    <property type="molecule type" value="Genomic_DNA"/>
</dbReference>
<evidence type="ECO:0000313" key="2">
    <source>
        <dbReference type="EMBL" id="KAF6143553.1"/>
    </source>
</evidence>
<gene>
    <name evidence="2" type="ORF">GIB67_029722</name>
</gene>